<organism evidence="1">
    <name type="scientific">marine metagenome</name>
    <dbReference type="NCBI Taxonomy" id="408172"/>
    <lineage>
        <taxon>unclassified sequences</taxon>
        <taxon>metagenomes</taxon>
        <taxon>ecological metagenomes</taxon>
    </lineage>
</organism>
<protein>
    <submittedName>
        <fullName evidence="1">Uncharacterized protein</fullName>
    </submittedName>
</protein>
<proteinExistence type="predicted"/>
<gene>
    <name evidence="1" type="ORF">METZ01_LOCUS422321</name>
</gene>
<evidence type="ECO:0000313" key="1">
    <source>
        <dbReference type="EMBL" id="SVD69467.1"/>
    </source>
</evidence>
<accession>A0A382XE77</accession>
<dbReference type="EMBL" id="UINC01167135">
    <property type="protein sequence ID" value="SVD69467.1"/>
    <property type="molecule type" value="Genomic_DNA"/>
</dbReference>
<reference evidence="1" key="1">
    <citation type="submission" date="2018-05" db="EMBL/GenBank/DDBJ databases">
        <authorList>
            <person name="Lanie J.A."/>
            <person name="Ng W.-L."/>
            <person name="Kazmierczak K.M."/>
            <person name="Andrzejewski T.M."/>
            <person name="Davidsen T.M."/>
            <person name="Wayne K.J."/>
            <person name="Tettelin H."/>
            <person name="Glass J.I."/>
            <person name="Rusch D."/>
            <person name="Podicherti R."/>
            <person name="Tsui H.-C.T."/>
            <person name="Winkler M.E."/>
        </authorList>
    </citation>
    <scope>NUCLEOTIDE SEQUENCE</scope>
</reference>
<name>A0A382XE77_9ZZZZ</name>
<dbReference type="AlphaFoldDB" id="A0A382XE77"/>
<sequence>MPPPYIGLFRKVSEFKEILRTCTEPTSLLHEKTTRDNLRQFRTDITKVFEFKEIREFTLTPQSFPYQKTARDHPKQLFEGMLQRK</sequence>